<sequence>MTINRKHIDRVFNQRFSLLDLKMVEKYFEDENLNKNAKLVVQEQWDQFEPDVDDRPNLDDVFYKFYYVIDNTPKRASHGSDFLLKISKIAAILFVGILIAAAVYFSNRGINNATNRQMVEIVSHGGFRSEFTLPDGTTGWLGYGSILKYHEDSKKRRIVELDGLAFFDVVRQKKHSFIVKTPNKLNIEVLGTKFNVSAYSNDQSFDVVLQTGSVKLNLGDQELQKMNPNERVVYHSGNNTIEKLMVENIDDYLAWKDGRLVLRNISLREACVKLSRFYNVDFELQAKGLDAMEIQLTLENETLENALNLLTMISPVSFQVENRRIQNDQSYSKKKIIIKNKKPM</sequence>
<evidence type="ECO:0000313" key="4">
    <source>
        <dbReference type="EMBL" id="KOH46281.1"/>
    </source>
</evidence>
<evidence type="ECO:0000313" key="5">
    <source>
        <dbReference type="Proteomes" id="UP000036958"/>
    </source>
</evidence>
<dbReference type="InterPro" id="IPR032508">
    <property type="entry name" value="FecR_C"/>
</dbReference>
<feature type="domain" description="Protein FecR C-terminal" evidence="3">
    <location>
        <begin position="259"/>
        <end position="325"/>
    </location>
</feature>
<comment type="caution">
    <text evidence="4">The sequence shown here is derived from an EMBL/GenBank/DDBJ whole genome shotgun (WGS) entry which is preliminary data.</text>
</comment>
<dbReference type="InterPro" id="IPR006860">
    <property type="entry name" value="FecR"/>
</dbReference>
<evidence type="ECO:0000259" key="3">
    <source>
        <dbReference type="Pfam" id="PF16344"/>
    </source>
</evidence>
<dbReference type="GO" id="GO:0016989">
    <property type="term" value="F:sigma factor antagonist activity"/>
    <property type="evidence" value="ECO:0007669"/>
    <property type="project" value="TreeGrafter"/>
</dbReference>
<dbReference type="OrthoDB" id="1117999at2"/>
<feature type="domain" description="FecR protein" evidence="2">
    <location>
        <begin position="126"/>
        <end position="215"/>
    </location>
</feature>
<dbReference type="Proteomes" id="UP000036958">
    <property type="component" value="Unassembled WGS sequence"/>
</dbReference>
<dbReference type="EMBL" id="LGIA01000035">
    <property type="protein sequence ID" value="KOH46281.1"/>
    <property type="molecule type" value="Genomic_DNA"/>
</dbReference>
<evidence type="ECO:0000256" key="1">
    <source>
        <dbReference type="SAM" id="Phobius"/>
    </source>
</evidence>
<dbReference type="Pfam" id="PF16344">
    <property type="entry name" value="FecR_C"/>
    <property type="match status" value="1"/>
</dbReference>
<dbReference type="STRING" id="1409788.NC99_09070"/>
<protein>
    <recommendedName>
        <fullName evidence="6">FecR protein domain-containing protein</fullName>
    </recommendedName>
</protein>
<keyword evidence="1" id="KW-1133">Transmembrane helix</keyword>
<dbReference type="Gene3D" id="3.55.50.30">
    <property type="match status" value="1"/>
</dbReference>
<evidence type="ECO:0000259" key="2">
    <source>
        <dbReference type="Pfam" id="PF04773"/>
    </source>
</evidence>
<name>A0A0L8VCV1_9BACT</name>
<keyword evidence="1" id="KW-0812">Transmembrane</keyword>
<proteinExistence type="predicted"/>
<accession>A0A0L8VCV1</accession>
<feature type="transmembrane region" description="Helical" evidence="1">
    <location>
        <begin position="82"/>
        <end position="105"/>
    </location>
</feature>
<gene>
    <name evidence="4" type="ORF">NC99_09070</name>
</gene>
<dbReference type="PANTHER" id="PTHR30273">
    <property type="entry name" value="PERIPLASMIC SIGNAL SENSOR AND SIGMA FACTOR ACTIVATOR FECR-RELATED"/>
    <property type="match status" value="1"/>
</dbReference>
<dbReference type="RefSeq" id="WP_053180140.1">
    <property type="nucleotide sequence ID" value="NZ_LGIA01000035.1"/>
</dbReference>
<dbReference type="AlphaFoldDB" id="A0A0L8VCV1"/>
<keyword evidence="1" id="KW-0472">Membrane</keyword>
<dbReference type="Pfam" id="PF04773">
    <property type="entry name" value="FecR"/>
    <property type="match status" value="1"/>
</dbReference>
<keyword evidence="5" id="KW-1185">Reference proteome</keyword>
<organism evidence="4 5">
    <name type="scientific">Sunxiuqinia dokdonensis</name>
    <dbReference type="NCBI Taxonomy" id="1409788"/>
    <lineage>
        <taxon>Bacteria</taxon>
        <taxon>Pseudomonadati</taxon>
        <taxon>Bacteroidota</taxon>
        <taxon>Bacteroidia</taxon>
        <taxon>Marinilabiliales</taxon>
        <taxon>Prolixibacteraceae</taxon>
        <taxon>Sunxiuqinia</taxon>
    </lineage>
</organism>
<evidence type="ECO:0008006" key="6">
    <source>
        <dbReference type="Google" id="ProtNLM"/>
    </source>
</evidence>
<dbReference type="InterPro" id="IPR012373">
    <property type="entry name" value="Ferrdict_sens_TM"/>
</dbReference>
<dbReference type="PANTHER" id="PTHR30273:SF2">
    <property type="entry name" value="PROTEIN FECR"/>
    <property type="match status" value="1"/>
</dbReference>
<reference evidence="5" key="1">
    <citation type="submission" date="2015-07" db="EMBL/GenBank/DDBJ databases">
        <title>Genome sequencing of Sunxiuqinia dokdonensis strain SK.</title>
        <authorList>
            <person name="Ahn S."/>
            <person name="Kim B.-C."/>
        </authorList>
    </citation>
    <scope>NUCLEOTIDE SEQUENCE [LARGE SCALE GENOMIC DNA]</scope>
    <source>
        <strain evidence="5">SK</strain>
    </source>
</reference>
<dbReference type="Gene3D" id="2.60.120.1440">
    <property type="match status" value="1"/>
</dbReference>